<accession>A0A975C132</accession>
<feature type="signal peptide" evidence="1">
    <location>
        <begin position="1"/>
        <end position="21"/>
    </location>
</feature>
<reference evidence="2" key="1">
    <citation type="submission" date="2020-09" db="EMBL/GenBank/DDBJ databases">
        <title>Brevundimonas sp. LVF2 isolated from a puddle in Goettingen, Germany.</title>
        <authorList>
            <person name="Friedrich I."/>
            <person name="Klassen A."/>
            <person name="Hannes N."/>
            <person name="Schneider D."/>
            <person name="Hertel R."/>
            <person name="Daniel R."/>
        </authorList>
    </citation>
    <scope>NUCLEOTIDE SEQUENCE</scope>
    <source>
        <strain evidence="2">LVF2</strain>
    </source>
</reference>
<dbReference type="InterPro" id="IPR019587">
    <property type="entry name" value="Polyketide_cyclase/dehydratase"/>
</dbReference>
<dbReference type="Proteomes" id="UP000663918">
    <property type="component" value="Chromosome"/>
</dbReference>
<dbReference type="RefSeq" id="WP_207871092.1">
    <property type="nucleotide sequence ID" value="NZ_CP062222.1"/>
</dbReference>
<keyword evidence="3" id="KW-1185">Reference proteome</keyword>
<keyword evidence="1" id="KW-0732">Signal</keyword>
<proteinExistence type="predicted"/>
<dbReference type="InterPro" id="IPR023393">
    <property type="entry name" value="START-like_dom_sf"/>
</dbReference>
<evidence type="ECO:0000256" key="1">
    <source>
        <dbReference type="SAM" id="SignalP"/>
    </source>
</evidence>
<dbReference type="SUPFAM" id="SSF55961">
    <property type="entry name" value="Bet v1-like"/>
    <property type="match status" value="1"/>
</dbReference>
<dbReference type="EMBL" id="CP062222">
    <property type="protein sequence ID" value="QTC91888.1"/>
    <property type="molecule type" value="Genomic_DNA"/>
</dbReference>
<feature type="chain" id="PRO_5037202585" evidence="1">
    <location>
        <begin position="22"/>
        <end position="188"/>
    </location>
</feature>
<dbReference type="Gene3D" id="3.30.530.20">
    <property type="match status" value="1"/>
</dbReference>
<evidence type="ECO:0000313" key="2">
    <source>
        <dbReference type="EMBL" id="QTC91888.1"/>
    </source>
</evidence>
<protein>
    <submittedName>
        <fullName evidence="2">SRPBCC domain-containing protein</fullName>
    </submittedName>
</protein>
<name>A0A975C132_9CAUL</name>
<sequence>MMRQFALAALLCLAVAAPASAQMADFPAVTDASRTEANGERVISLSAVVPVPPAQVWEVLTTPEGWVAHLGVARAAIDPRLDGVIEASYDPAVAPGSPGTIKNQIVAYVPGRMLAIRNIQAPAGFAHAEAFGRTVTVITLTPSGGGTRIDLEGVGFVPGAAFDALYGQFHTGDAWTLQQLHDGLTPKP</sequence>
<dbReference type="KEGG" id="bgoe:IFJ75_02865"/>
<evidence type="ECO:0000313" key="3">
    <source>
        <dbReference type="Proteomes" id="UP000663918"/>
    </source>
</evidence>
<dbReference type="AlphaFoldDB" id="A0A975C132"/>
<dbReference type="CDD" id="cd07814">
    <property type="entry name" value="SRPBCC_CalC_Aha1-like"/>
    <property type="match status" value="1"/>
</dbReference>
<gene>
    <name evidence="2" type="ORF">IFJ75_02865</name>
</gene>
<dbReference type="Pfam" id="PF10604">
    <property type="entry name" value="Polyketide_cyc2"/>
    <property type="match status" value="1"/>
</dbReference>
<organism evidence="2 3">
    <name type="scientific">Brevundimonas goettingensis</name>
    <dbReference type="NCBI Taxonomy" id="2774190"/>
    <lineage>
        <taxon>Bacteria</taxon>
        <taxon>Pseudomonadati</taxon>
        <taxon>Pseudomonadota</taxon>
        <taxon>Alphaproteobacteria</taxon>
        <taxon>Caulobacterales</taxon>
        <taxon>Caulobacteraceae</taxon>
        <taxon>Brevundimonas</taxon>
    </lineage>
</organism>